<dbReference type="Proteomes" id="UP000320839">
    <property type="component" value="Chromosome"/>
</dbReference>
<dbReference type="RefSeq" id="WP_145457633.1">
    <property type="nucleotide sequence ID" value="NZ_CP036317.1"/>
</dbReference>
<evidence type="ECO:0000313" key="2">
    <source>
        <dbReference type="Proteomes" id="UP000320839"/>
    </source>
</evidence>
<dbReference type="PANTHER" id="PTHR36849">
    <property type="entry name" value="CYTOPLASMIC PROTEIN-RELATED"/>
    <property type="match status" value="1"/>
</dbReference>
<proteinExistence type="predicted"/>
<gene>
    <name evidence="1" type="ORF">Pan153_43270</name>
</gene>
<dbReference type="EMBL" id="CP036317">
    <property type="protein sequence ID" value="QDV19661.1"/>
    <property type="molecule type" value="Genomic_DNA"/>
</dbReference>
<name>A0A518FTJ9_9PLAN</name>
<dbReference type="OrthoDB" id="9790745at2"/>
<reference evidence="1 2" key="1">
    <citation type="submission" date="2019-02" db="EMBL/GenBank/DDBJ databases">
        <title>Deep-cultivation of Planctomycetes and their phenomic and genomic characterization uncovers novel biology.</title>
        <authorList>
            <person name="Wiegand S."/>
            <person name="Jogler M."/>
            <person name="Boedeker C."/>
            <person name="Pinto D."/>
            <person name="Vollmers J."/>
            <person name="Rivas-Marin E."/>
            <person name="Kohn T."/>
            <person name="Peeters S.H."/>
            <person name="Heuer A."/>
            <person name="Rast P."/>
            <person name="Oberbeckmann S."/>
            <person name="Bunk B."/>
            <person name="Jeske O."/>
            <person name="Meyerdierks A."/>
            <person name="Storesund J.E."/>
            <person name="Kallscheuer N."/>
            <person name="Luecker S."/>
            <person name="Lage O.M."/>
            <person name="Pohl T."/>
            <person name="Merkel B.J."/>
            <person name="Hornburger P."/>
            <person name="Mueller R.-W."/>
            <person name="Bruemmer F."/>
            <person name="Labrenz M."/>
            <person name="Spormann A.M."/>
            <person name="Op den Camp H."/>
            <person name="Overmann J."/>
            <person name="Amann R."/>
            <person name="Jetten M.S.M."/>
            <person name="Mascher T."/>
            <person name="Medema M.H."/>
            <person name="Devos D.P."/>
            <person name="Kaster A.-K."/>
            <person name="Ovreas L."/>
            <person name="Rohde M."/>
            <person name="Galperin M.Y."/>
            <person name="Jogler C."/>
        </authorList>
    </citation>
    <scope>NUCLEOTIDE SEQUENCE [LARGE SCALE GENOMIC DNA]</scope>
    <source>
        <strain evidence="1 2">Pan153</strain>
    </source>
</reference>
<protein>
    <submittedName>
        <fullName evidence="1">Uncharacterized protein</fullName>
    </submittedName>
</protein>
<dbReference type="AlphaFoldDB" id="A0A518FTJ9"/>
<dbReference type="PANTHER" id="PTHR36849:SF1">
    <property type="entry name" value="CYTOPLASMIC PROTEIN"/>
    <property type="match status" value="1"/>
</dbReference>
<dbReference type="InterPro" id="IPR052552">
    <property type="entry name" value="YeaO-like"/>
</dbReference>
<organism evidence="1 2">
    <name type="scientific">Gimesia panareensis</name>
    <dbReference type="NCBI Taxonomy" id="2527978"/>
    <lineage>
        <taxon>Bacteria</taxon>
        <taxon>Pseudomonadati</taxon>
        <taxon>Planctomycetota</taxon>
        <taxon>Planctomycetia</taxon>
        <taxon>Planctomycetales</taxon>
        <taxon>Planctomycetaceae</taxon>
        <taxon>Gimesia</taxon>
    </lineage>
</organism>
<sequence>MSTQISIKRVYDEAEPEDGLRVLVDRLWPRGMSKAKAQVDLWAKDLAPSTKLRKWFHGHSDQYQEFTEKYRAELEACLPDLQDQLSGLAQPRLTLLTSVKEPERSHVPVLQKFLESQFSGSAD</sequence>
<dbReference type="Pfam" id="PF22752">
    <property type="entry name" value="DUF488-N3i"/>
    <property type="match status" value="1"/>
</dbReference>
<evidence type="ECO:0000313" key="1">
    <source>
        <dbReference type="EMBL" id="QDV19661.1"/>
    </source>
</evidence>
<accession>A0A518FTJ9</accession>